<dbReference type="Pfam" id="PF00959">
    <property type="entry name" value="Phage_lysozyme"/>
    <property type="match status" value="1"/>
</dbReference>
<dbReference type="Gene3D" id="3.10.350.10">
    <property type="entry name" value="LysM domain"/>
    <property type="match status" value="1"/>
</dbReference>
<evidence type="ECO:0000256" key="6">
    <source>
        <dbReference type="ARBA" id="ARBA00023295"/>
    </source>
</evidence>
<dbReference type="InterPro" id="IPR023346">
    <property type="entry name" value="Lysozyme-like_dom_sf"/>
</dbReference>
<dbReference type="CDD" id="cd00118">
    <property type="entry name" value="LysM"/>
    <property type="match status" value="1"/>
</dbReference>
<feature type="domain" description="LysM" evidence="8">
    <location>
        <begin position="242"/>
        <end position="286"/>
    </location>
</feature>
<evidence type="ECO:0000256" key="2">
    <source>
        <dbReference type="ARBA" id="ARBA00022529"/>
    </source>
</evidence>
<dbReference type="EC" id="3.2.1.17" evidence="7"/>
<keyword evidence="6 7" id="KW-0326">Glycosidase</keyword>
<sequence>MNISSNGVQFIANFEGLRLTAYKAVPTEKYYTIGYGHYGSDVRQGQTITKAKALSMFQNDLKTYVNGVNNSVKVSLTQNQFDALVSLCYNIGVGAFRSSSLVARLNRGDYLGAASEFLLWNKSGGRVLQGLVRRRAAEKTLFLSGTGTATPADDAHSSKPSTGKKLGKFKAGQKGVLSKNADLYATGEKIPNGVKNKAYTVIQAKKEKHGSSSYKYLLKELNSWVWGADIKVQGSSSSSKKEYYTVKSGDNLTVIAKKYKTSVNKLQSLNNIKNPNLIKVGQKLRVK</sequence>
<accession>A0A6C8N2Y9</accession>
<gene>
    <name evidence="9" type="ORF">DCK33_08370</name>
</gene>
<keyword evidence="4 7" id="KW-0378">Hydrolase</keyword>
<dbReference type="GO" id="GO:0009253">
    <property type="term" value="P:peptidoglycan catabolic process"/>
    <property type="evidence" value="ECO:0007669"/>
    <property type="project" value="InterPro"/>
</dbReference>
<dbReference type="InterPro" id="IPR033907">
    <property type="entry name" value="Endolysin_autolysin"/>
</dbReference>
<dbReference type="InterPro" id="IPR036779">
    <property type="entry name" value="LysM_dom_sf"/>
</dbReference>
<proteinExistence type="inferred from homology"/>
<keyword evidence="5" id="KW-1035">Host cytoplasm</keyword>
<comment type="similarity">
    <text evidence="7">Belongs to the glycosyl hydrolase 24 family.</text>
</comment>
<dbReference type="SMART" id="SM00257">
    <property type="entry name" value="LysM"/>
    <property type="match status" value="1"/>
</dbReference>
<dbReference type="GO" id="GO:0031640">
    <property type="term" value="P:killing of cells of another organism"/>
    <property type="evidence" value="ECO:0007669"/>
    <property type="project" value="UniProtKB-KW"/>
</dbReference>
<dbReference type="GO" id="GO:0016998">
    <property type="term" value="P:cell wall macromolecule catabolic process"/>
    <property type="evidence" value="ECO:0007669"/>
    <property type="project" value="InterPro"/>
</dbReference>
<comment type="caution">
    <text evidence="9">The sequence shown here is derived from an EMBL/GenBank/DDBJ whole genome shotgun (WGS) entry which is preliminary data.</text>
</comment>
<dbReference type="PANTHER" id="PTHR38107">
    <property type="match status" value="1"/>
</dbReference>
<reference evidence="9" key="1">
    <citation type="submission" date="2018-04" db="EMBL/GenBank/DDBJ databases">
        <title>Genome Analysis of a Prevalent Clone of Listeria monocytogenes Sequence Type 87 in China.</title>
        <authorList>
            <person name="Wang Y."/>
        </authorList>
    </citation>
    <scope>NUCLEOTIDE SEQUENCE</scope>
    <source>
        <strain evidence="9">ICDC_LM0449</strain>
    </source>
</reference>
<keyword evidence="3 7" id="KW-0081">Bacteriolytic enzyme</keyword>
<dbReference type="SUPFAM" id="SSF53955">
    <property type="entry name" value="Lysozyme-like"/>
    <property type="match status" value="1"/>
</dbReference>
<evidence type="ECO:0000256" key="7">
    <source>
        <dbReference type="RuleBase" id="RU003788"/>
    </source>
</evidence>
<dbReference type="AlphaFoldDB" id="A0A6C8N2Y9"/>
<comment type="catalytic activity">
    <reaction evidence="1 7">
        <text>Hydrolysis of (1-&gt;4)-beta-linkages between N-acetylmuramic acid and N-acetyl-D-glucosamine residues in a peptidoglycan and between N-acetyl-D-glucosamine residues in chitodextrins.</text>
        <dbReference type="EC" id="3.2.1.17"/>
    </reaction>
</comment>
<dbReference type="InterPro" id="IPR034690">
    <property type="entry name" value="Endolysin_T4_type"/>
</dbReference>
<dbReference type="HAMAP" id="MF_04110">
    <property type="entry name" value="ENDOLYSIN_T4"/>
    <property type="match status" value="1"/>
</dbReference>
<evidence type="ECO:0000256" key="3">
    <source>
        <dbReference type="ARBA" id="ARBA00022638"/>
    </source>
</evidence>
<dbReference type="InterPro" id="IPR018392">
    <property type="entry name" value="LysM"/>
</dbReference>
<organism evidence="9">
    <name type="scientific">Listeria monocytogenes</name>
    <dbReference type="NCBI Taxonomy" id="1639"/>
    <lineage>
        <taxon>Bacteria</taxon>
        <taxon>Bacillati</taxon>
        <taxon>Bacillota</taxon>
        <taxon>Bacilli</taxon>
        <taxon>Bacillales</taxon>
        <taxon>Listeriaceae</taxon>
        <taxon>Listeria</taxon>
    </lineage>
</organism>
<dbReference type="CDD" id="cd00737">
    <property type="entry name" value="lyz_endolysin_autolysin"/>
    <property type="match status" value="1"/>
</dbReference>
<dbReference type="RefSeq" id="WP_150884243.1">
    <property type="nucleotide sequence ID" value="NZ_QDCA01000003.1"/>
</dbReference>
<dbReference type="Gene3D" id="1.10.530.40">
    <property type="match status" value="1"/>
</dbReference>
<evidence type="ECO:0000256" key="5">
    <source>
        <dbReference type="ARBA" id="ARBA00023200"/>
    </source>
</evidence>
<evidence type="ECO:0000256" key="1">
    <source>
        <dbReference type="ARBA" id="ARBA00000632"/>
    </source>
</evidence>
<dbReference type="GO" id="GO:0003796">
    <property type="term" value="F:lysozyme activity"/>
    <property type="evidence" value="ECO:0007669"/>
    <property type="project" value="UniProtKB-EC"/>
</dbReference>
<evidence type="ECO:0000313" key="9">
    <source>
        <dbReference type="EMBL" id="KAA9534144.1"/>
    </source>
</evidence>
<dbReference type="InterPro" id="IPR002196">
    <property type="entry name" value="Glyco_hydro_24"/>
</dbReference>
<dbReference type="PROSITE" id="PS51782">
    <property type="entry name" value="LYSM"/>
    <property type="match status" value="1"/>
</dbReference>
<keyword evidence="2 7" id="KW-0929">Antimicrobial</keyword>
<protein>
    <recommendedName>
        <fullName evidence="7">Lysozyme</fullName>
        <ecNumber evidence="7">3.2.1.17</ecNumber>
    </recommendedName>
</protein>
<dbReference type="EMBL" id="QDCA01000003">
    <property type="protein sequence ID" value="KAA9534144.1"/>
    <property type="molecule type" value="Genomic_DNA"/>
</dbReference>
<dbReference type="InterPro" id="IPR023347">
    <property type="entry name" value="Lysozyme_dom_sf"/>
</dbReference>
<evidence type="ECO:0000256" key="4">
    <source>
        <dbReference type="ARBA" id="ARBA00022801"/>
    </source>
</evidence>
<dbReference type="SUPFAM" id="SSF54106">
    <property type="entry name" value="LysM domain"/>
    <property type="match status" value="1"/>
</dbReference>
<evidence type="ECO:0000259" key="8">
    <source>
        <dbReference type="PROSITE" id="PS51782"/>
    </source>
</evidence>
<dbReference type="GO" id="GO:0042742">
    <property type="term" value="P:defense response to bacterium"/>
    <property type="evidence" value="ECO:0007669"/>
    <property type="project" value="UniProtKB-KW"/>
</dbReference>
<name>A0A6C8N2Y9_LISMN</name>
<dbReference type="Pfam" id="PF01476">
    <property type="entry name" value="LysM"/>
    <property type="match status" value="1"/>
</dbReference>
<dbReference type="InterPro" id="IPR051018">
    <property type="entry name" value="Bacteriophage_GH24"/>
</dbReference>
<dbReference type="PANTHER" id="PTHR38107:SF3">
    <property type="entry name" value="LYSOZYME RRRD-RELATED"/>
    <property type="match status" value="1"/>
</dbReference>